<dbReference type="RefSeq" id="WP_289401576.1">
    <property type="nucleotide sequence ID" value="NZ_JAQIBC010000002.1"/>
</dbReference>
<organism evidence="5 6">
    <name type="scientific">Sulfurovum xiamenensis</name>
    <dbReference type="NCBI Taxonomy" id="3019066"/>
    <lineage>
        <taxon>Bacteria</taxon>
        <taxon>Pseudomonadati</taxon>
        <taxon>Campylobacterota</taxon>
        <taxon>Epsilonproteobacteria</taxon>
        <taxon>Campylobacterales</taxon>
        <taxon>Sulfurovaceae</taxon>
        <taxon>Sulfurovum</taxon>
    </lineage>
</organism>
<keyword evidence="3 4" id="KW-0560">Oxidoreductase</keyword>
<protein>
    <recommendedName>
        <fullName evidence="4">Glutathione peroxidase</fullName>
    </recommendedName>
</protein>
<dbReference type="Gene3D" id="3.40.30.10">
    <property type="entry name" value="Glutaredoxin"/>
    <property type="match status" value="1"/>
</dbReference>
<evidence type="ECO:0000313" key="6">
    <source>
        <dbReference type="Proteomes" id="UP001169066"/>
    </source>
</evidence>
<accession>A0ABT7QR63</accession>
<dbReference type="InterPro" id="IPR036249">
    <property type="entry name" value="Thioredoxin-like_sf"/>
</dbReference>
<keyword evidence="2 4" id="KW-0575">Peroxidase</keyword>
<comment type="caution">
    <text evidence="5">The sequence shown here is derived from an EMBL/GenBank/DDBJ whole genome shotgun (WGS) entry which is preliminary data.</text>
</comment>
<dbReference type="Pfam" id="PF00255">
    <property type="entry name" value="GSHPx"/>
    <property type="match status" value="1"/>
</dbReference>
<dbReference type="EMBL" id="JAQIBC010000002">
    <property type="protein sequence ID" value="MDM5263575.1"/>
    <property type="molecule type" value="Genomic_DNA"/>
</dbReference>
<dbReference type="SUPFAM" id="SSF52833">
    <property type="entry name" value="Thioredoxin-like"/>
    <property type="match status" value="1"/>
</dbReference>
<dbReference type="Proteomes" id="UP001169066">
    <property type="component" value="Unassembled WGS sequence"/>
</dbReference>
<evidence type="ECO:0000256" key="3">
    <source>
        <dbReference type="ARBA" id="ARBA00023002"/>
    </source>
</evidence>
<name>A0ABT7QR63_9BACT</name>
<comment type="similarity">
    <text evidence="1 4">Belongs to the glutathione peroxidase family.</text>
</comment>
<evidence type="ECO:0000256" key="2">
    <source>
        <dbReference type="ARBA" id="ARBA00022559"/>
    </source>
</evidence>
<dbReference type="PROSITE" id="PS00460">
    <property type="entry name" value="GLUTATHIONE_PEROXID_1"/>
    <property type="match status" value="1"/>
</dbReference>
<evidence type="ECO:0000313" key="5">
    <source>
        <dbReference type="EMBL" id="MDM5263575.1"/>
    </source>
</evidence>
<evidence type="ECO:0000256" key="1">
    <source>
        <dbReference type="ARBA" id="ARBA00006926"/>
    </source>
</evidence>
<dbReference type="PANTHER" id="PTHR11592">
    <property type="entry name" value="GLUTATHIONE PEROXIDASE"/>
    <property type="match status" value="1"/>
</dbReference>
<dbReference type="InterPro" id="IPR029759">
    <property type="entry name" value="GPX_AS"/>
</dbReference>
<sequence length="64" mass="7302">MKTIYDFKVKTIEGKETTLEPYKGKVLLIVNVASKCGYTPQYDGLETLYKKYKDQGLVVLGFFS</sequence>
<proteinExistence type="inferred from homology"/>
<gene>
    <name evidence="5" type="ORF">PF327_05130</name>
</gene>
<dbReference type="PANTHER" id="PTHR11592:SF78">
    <property type="entry name" value="GLUTATHIONE PEROXIDASE"/>
    <property type="match status" value="1"/>
</dbReference>
<keyword evidence="6" id="KW-1185">Reference proteome</keyword>
<dbReference type="PROSITE" id="PS51355">
    <property type="entry name" value="GLUTATHIONE_PEROXID_3"/>
    <property type="match status" value="1"/>
</dbReference>
<dbReference type="PRINTS" id="PR01011">
    <property type="entry name" value="GLUTPROXDASE"/>
</dbReference>
<dbReference type="InterPro" id="IPR000889">
    <property type="entry name" value="Glutathione_peroxidase"/>
</dbReference>
<evidence type="ECO:0000256" key="4">
    <source>
        <dbReference type="RuleBase" id="RU000499"/>
    </source>
</evidence>
<reference evidence="5" key="1">
    <citation type="submission" date="2023-01" db="EMBL/GenBank/DDBJ databases">
        <title>Sulfurovum sp. XTW-4 genome assembly.</title>
        <authorList>
            <person name="Wang J."/>
        </authorList>
    </citation>
    <scope>NUCLEOTIDE SEQUENCE</scope>
    <source>
        <strain evidence="5">XTW-4</strain>
    </source>
</reference>